<evidence type="ECO:0000256" key="2">
    <source>
        <dbReference type="SAM" id="Phobius"/>
    </source>
</evidence>
<evidence type="ECO:0008006" key="5">
    <source>
        <dbReference type="Google" id="ProtNLM"/>
    </source>
</evidence>
<protein>
    <recommendedName>
        <fullName evidence="5">Type II secretion system protein GspG C-terminal domain-containing protein</fullName>
    </recommendedName>
</protein>
<dbReference type="PROSITE" id="PS00409">
    <property type="entry name" value="PROKAR_NTER_METHYL"/>
    <property type="match status" value="1"/>
</dbReference>
<proteinExistence type="predicted"/>
<sequence length="157" mass="17199">MTKGKRGFTLIELLVVIAIIGILSSIVLVSMGTAREQARDARRMADMRQIVSAQELFYGDNNRYYMCSTANPGTGDCAATVTWPRSIGTYMPKVPVDPKSTNSQYYWANNVTDNGYWFCAYATMEGKGSCATVRYYSSSFAGNSELCAQPTSSATCI</sequence>
<dbReference type="InterPro" id="IPR000983">
    <property type="entry name" value="Bac_GSPG_pilin"/>
</dbReference>
<gene>
    <name evidence="3" type="ORF">A3D59_03865</name>
</gene>
<dbReference type="GO" id="GO:0015627">
    <property type="term" value="C:type II protein secretion system complex"/>
    <property type="evidence" value="ECO:0007669"/>
    <property type="project" value="InterPro"/>
</dbReference>
<organism evidence="3 4">
    <name type="scientific">Candidatus Wildermuthbacteria bacterium RIFCSPHIGHO2_02_FULL_47_17</name>
    <dbReference type="NCBI Taxonomy" id="1802452"/>
    <lineage>
        <taxon>Bacteria</taxon>
        <taxon>Candidatus Wildermuthiibacteriota</taxon>
    </lineage>
</organism>
<dbReference type="SUPFAM" id="SSF54523">
    <property type="entry name" value="Pili subunits"/>
    <property type="match status" value="1"/>
</dbReference>
<keyword evidence="2" id="KW-1133">Transmembrane helix</keyword>
<feature type="transmembrane region" description="Helical" evidence="2">
    <location>
        <begin position="13"/>
        <end position="34"/>
    </location>
</feature>
<evidence type="ECO:0000313" key="4">
    <source>
        <dbReference type="Proteomes" id="UP000179258"/>
    </source>
</evidence>
<keyword evidence="2" id="KW-0472">Membrane</keyword>
<evidence type="ECO:0000313" key="3">
    <source>
        <dbReference type="EMBL" id="OHA67526.1"/>
    </source>
</evidence>
<dbReference type="InterPro" id="IPR012902">
    <property type="entry name" value="N_methyl_site"/>
</dbReference>
<evidence type="ECO:0000256" key="1">
    <source>
        <dbReference type="ARBA" id="ARBA00022481"/>
    </source>
</evidence>
<dbReference type="AlphaFoldDB" id="A0A1G2R3Y2"/>
<keyword evidence="2" id="KW-0812">Transmembrane</keyword>
<accession>A0A1G2R3Y2</accession>
<keyword evidence="1" id="KW-0488">Methylation</keyword>
<dbReference type="Pfam" id="PF07963">
    <property type="entry name" value="N_methyl"/>
    <property type="match status" value="1"/>
</dbReference>
<dbReference type="Gene3D" id="3.30.700.10">
    <property type="entry name" value="Glycoprotein, Type 4 Pilin"/>
    <property type="match status" value="1"/>
</dbReference>
<comment type="caution">
    <text evidence="3">The sequence shown here is derived from an EMBL/GenBank/DDBJ whole genome shotgun (WGS) entry which is preliminary data.</text>
</comment>
<dbReference type="NCBIfam" id="TIGR02532">
    <property type="entry name" value="IV_pilin_GFxxxE"/>
    <property type="match status" value="1"/>
</dbReference>
<reference evidence="3 4" key="1">
    <citation type="journal article" date="2016" name="Nat. Commun.">
        <title>Thousands of microbial genomes shed light on interconnected biogeochemical processes in an aquifer system.</title>
        <authorList>
            <person name="Anantharaman K."/>
            <person name="Brown C.T."/>
            <person name="Hug L.A."/>
            <person name="Sharon I."/>
            <person name="Castelle C.J."/>
            <person name="Probst A.J."/>
            <person name="Thomas B.C."/>
            <person name="Singh A."/>
            <person name="Wilkins M.J."/>
            <person name="Karaoz U."/>
            <person name="Brodie E.L."/>
            <person name="Williams K.H."/>
            <person name="Hubbard S.S."/>
            <person name="Banfield J.F."/>
        </authorList>
    </citation>
    <scope>NUCLEOTIDE SEQUENCE [LARGE SCALE GENOMIC DNA]</scope>
</reference>
<dbReference type="InterPro" id="IPR045584">
    <property type="entry name" value="Pilin-like"/>
</dbReference>
<name>A0A1G2R3Y2_9BACT</name>
<dbReference type="GO" id="GO:0015628">
    <property type="term" value="P:protein secretion by the type II secretion system"/>
    <property type="evidence" value="ECO:0007669"/>
    <property type="project" value="InterPro"/>
</dbReference>
<dbReference type="Proteomes" id="UP000179258">
    <property type="component" value="Unassembled WGS sequence"/>
</dbReference>
<dbReference type="PRINTS" id="PR00813">
    <property type="entry name" value="BCTERIALGSPG"/>
</dbReference>
<dbReference type="PANTHER" id="PTHR30093">
    <property type="entry name" value="GENERAL SECRETION PATHWAY PROTEIN G"/>
    <property type="match status" value="1"/>
</dbReference>
<dbReference type="EMBL" id="MHTX01000038">
    <property type="protein sequence ID" value="OHA67526.1"/>
    <property type="molecule type" value="Genomic_DNA"/>
</dbReference>